<dbReference type="EMBL" id="FQTY01000021">
    <property type="protein sequence ID" value="SHF12194.1"/>
    <property type="molecule type" value="Genomic_DNA"/>
</dbReference>
<keyword evidence="3" id="KW-1185">Reference proteome</keyword>
<dbReference type="Pfam" id="PF21778">
    <property type="entry name" value="DUF6873"/>
    <property type="match status" value="1"/>
</dbReference>
<reference evidence="3" key="1">
    <citation type="submission" date="2016-11" db="EMBL/GenBank/DDBJ databases">
        <authorList>
            <person name="Varghese N."/>
            <person name="Submissions S."/>
        </authorList>
    </citation>
    <scope>NUCLEOTIDE SEQUENCE [LARGE SCALE GENOMIC DNA]</scope>
    <source>
        <strain evidence="3">DSM 18095</strain>
    </source>
</reference>
<proteinExistence type="predicted"/>
<evidence type="ECO:0000313" key="2">
    <source>
        <dbReference type="EMBL" id="SHF12194.1"/>
    </source>
</evidence>
<feature type="domain" description="DUF6873" evidence="1">
    <location>
        <begin position="14"/>
        <end position="241"/>
    </location>
</feature>
<evidence type="ECO:0000259" key="1">
    <source>
        <dbReference type="Pfam" id="PF21778"/>
    </source>
</evidence>
<accession>A0A1M4Z292</accession>
<protein>
    <recommendedName>
        <fullName evidence="1">DUF6873 domain-containing protein</fullName>
    </recommendedName>
</protein>
<organism evidence="2 3">
    <name type="scientific">Tissierella praeacuta DSM 18095</name>
    <dbReference type="NCBI Taxonomy" id="1123404"/>
    <lineage>
        <taxon>Bacteria</taxon>
        <taxon>Bacillati</taxon>
        <taxon>Bacillota</taxon>
        <taxon>Tissierellia</taxon>
        <taxon>Tissierellales</taxon>
        <taxon>Tissierellaceae</taxon>
        <taxon>Tissierella</taxon>
    </lineage>
</organism>
<evidence type="ECO:0000313" key="3">
    <source>
        <dbReference type="Proteomes" id="UP000184114"/>
    </source>
</evidence>
<dbReference type="GeneID" id="90994565"/>
<dbReference type="AlphaFoldDB" id="A0A1M4Z292"/>
<sequence>MNPFIPLKEANIAIVDGRIDKEIEKNLKRMNLKIIKTIKCNEVHESISYHPDIVIHPINHNTLIIAPNVFEYYEENLSNVGINLIKGEKNLSSKYPDDIAYNVGRLRGIAIHNFKYTDEILKFYLKKENIDFVNVNQGYTKCSLAVVGEDSAITADYPIYKKLSSLGYRILLIEPGYVSLEGQNYGFIGGTNGSLCNGKSIISGSIDEHPNKDDILKFFAENNTNLETLSTKDVLDIGTIITLYCH</sequence>
<dbReference type="STRING" id="1123404.SAMN02745784_02876"/>
<gene>
    <name evidence="2" type="ORF">SAMN02745784_02876</name>
</gene>
<dbReference type="InterPro" id="IPR049238">
    <property type="entry name" value="DUF6873"/>
</dbReference>
<dbReference type="Proteomes" id="UP000184114">
    <property type="component" value="Unassembled WGS sequence"/>
</dbReference>
<name>A0A1M4Z292_9FIRM</name>
<dbReference type="RefSeq" id="WP_072977564.1">
    <property type="nucleotide sequence ID" value="NZ_FQTY01000021.1"/>
</dbReference>